<dbReference type="InterPro" id="IPR017452">
    <property type="entry name" value="GPCR_Rhodpsn_7TM"/>
</dbReference>
<evidence type="ECO:0000256" key="12">
    <source>
        <dbReference type="ARBA" id="ARBA00023180"/>
    </source>
</evidence>
<comment type="subcellular location">
    <subcellularLocation>
        <location evidence="1">Cell membrane</location>
        <topology evidence="1">Multi-pass membrane protein</topology>
    </subcellularLocation>
</comment>
<evidence type="ECO:0000256" key="11">
    <source>
        <dbReference type="ARBA" id="ARBA00023170"/>
    </source>
</evidence>
<keyword evidence="7 17" id="KW-1133">Transmembrane helix</keyword>
<keyword evidence="9 17" id="KW-0472">Membrane</keyword>
<evidence type="ECO:0000256" key="1">
    <source>
        <dbReference type="ARBA" id="ARBA00004651"/>
    </source>
</evidence>
<evidence type="ECO:0000256" key="8">
    <source>
        <dbReference type="ARBA" id="ARBA00023040"/>
    </source>
</evidence>
<dbReference type="PANTHER" id="PTHR24372">
    <property type="entry name" value="GLYCOPROTEIN HORMONE RECEPTOR"/>
    <property type="match status" value="1"/>
</dbReference>
<keyword evidence="5 18" id="KW-0732">Signal</keyword>
<keyword evidence="11 15" id="KW-0675">Receptor</keyword>
<evidence type="ECO:0000313" key="21">
    <source>
        <dbReference type="Proteomes" id="UP000192578"/>
    </source>
</evidence>
<evidence type="ECO:0000256" key="14">
    <source>
        <dbReference type="PROSITE-ProRule" id="PRU00124"/>
    </source>
</evidence>
<dbReference type="AlphaFoldDB" id="A0A1W0X1I2"/>
<accession>A0A1W0X1I2</accession>
<dbReference type="GO" id="GO:0008528">
    <property type="term" value="F:G protein-coupled peptide receptor activity"/>
    <property type="evidence" value="ECO:0007669"/>
    <property type="project" value="TreeGrafter"/>
</dbReference>
<feature type="domain" description="G-protein coupled receptors family 1 profile" evidence="19">
    <location>
        <begin position="420"/>
        <end position="698"/>
    </location>
</feature>
<feature type="compositionally biased region" description="Basic residues" evidence="16">
    <location>
        <begin position="790"/>
        <end position="804"/>
    </location>
</feature>
<keyword evidence="4 15" id="KW-0812">Transmembrane</keyword>
<keyword evidence="21" id="KW-1185">Reference proteome</keyword>
<dbReference type="SUPFAM" id="SSF81321">
    <property type="entry name" value="Family A G protein-coupled receptor-like"/>
    <property type="match status" value="1"/>
</dbReference>
<dbReference type="InterPro" id="IPR032675">
    <property type="entry name" value="LRR_dom_sf"/>
</dbReference>
<organism evidence="20 21">
    <name type="scientific">Hypsibius exemplaris</name>
    <name type="common">Freshwater tardigrade</name>
    <dbReference type="NCBI Taxonomy" id="2072580"/>
    <lineage>
        <taxon>Eukaryota</taxon>
        <taxon>Metazoa</taxon>
        <taxon>Ecdysozoa</taxon>
        <taxon>Tardigrada</taxon>
        <taxon>Eutardigrada</taxon>
        <taxon>Parachela</taxon>
        <taxon>Hypsibioidea</taxon>
        <taxon>Hypsibiidae</taxon>
        <taxon>Hypsibius</taxon>
    </lineage>
</organism>
<comment type="caution">
    <text evidence="20">The sequence shown here is derived from an EMBL/GenBank/DDBJ whole genome shotgun (WGS) entry which is preliminary data.</text>
</comment>
<dbReference type="EMBL" id="MTYJ01000024">
    <property type="protein sequence ID" value="OQV21313.1"/>
    <property type="molecule type" value="Genomic_DNA"/>
</dbReference>
<feature type="chain" id="PRO_5013048688" evidence="18">
    <location>
        <begin position="19"/>
        <end position="868"/>
    </location>
</feature>
<feature type="transmembrane region" description="Helical" evidence="17">
    <location>
        <begin position="453"/>
        <end position="475"/>
    </location>
</feature>
<dbReference type="Gene3D" id="2.40.128.620">
    <property type="match status" value="1"/>
</dbReference>
<dbReference type="SMART" id="SM00192">
    <property type="entry name" value="LDLa"/>
    <property type="match status" value="1"/>
</dbReference>
<dbReference type="Proteomes" id="UP000192578">
    <property type="component" value="Unassembled WGS sequence"/>
</dbReference>
<evidence type="ECO:0000259" key="19">
    <source>
        <dbReference type="PROSITE" id="PS50262"/>
    </source>
</evidence>
<keyword evidence="10" id="KW-1015">Disulfide bond</keyword>
<dbReference type="InterPro" id="IPR000276">
    <property type="entry name" value="GPCR_Rhodpsn"/>
</dbReference>
<dbReference type="InterPro" id="IPR003591">
    <property type="entry name" value="Leu-rich_rpt_typical-subtyp"/>
</dbReference>
<dbReference type="GO" id="GO:0005886">
    <property type="term" value="C:plasma membrane"/>
    <property type="evidence" value="ECO:0007669"/>
    <property type="project" value="UniProtKB-SubCell"/>
</dbReference>
<keyword evidence="12" id="KW-0325">Glycoprotein</keyword>
<dbReference type="PRINTS" id="PR00237">
    <property type="entry name" value="GPCRRHODOPSN"/>
</dbReference>
<dbReference type="FunFam" id="3.80.10.10:FF:000770">
    <property type="entry name" value="Uncharacterized protein"/>
    <property type="match status" value="1"/>
</dbReference>
<dbReference type="GO" id="GO:0009755">
    <property type="term" value="P:hormone-mediated signaling pathway"/>
    <property type="evidence" value="ECO:0007669"/>
    <property type="project" value="TreeGrafter"/>
</dbReference>
<dbReference type="InterPro" id="IPR002172">
    <property type="entry name" value="LDrepeatLR_classA_rpt"/>
</dbReference>
<keyword evidence="13 15" id="KW-0807">Transducer</keyword>
<dbReference type="GO" id="GO:0007189">
    <property type="term" value="P:adenylate cyclase-activating G protein-coupled receptor signaling pathway"/>
    <property type="evidence" value="ECO:0007669"/>
    <property type="project" value="TreeGrafter"/>
</dbReference>
<feature type="transmembrane region" description="Helical" evidence="17">
    <location>
        <begin position="418"/>
        <end position="441"/>
    </location>
</feature>
<evidence type="ECO:0000256" key="4">
    <source>
        <dbReference type="ARBA" id="ARBA00022692"/>
    </source>
</evidence>
<comment type="similarity">
    <text evidence="15">Belongs to the G-protein coupled receptor 1 family.</text>
</comment>
<dbReference type="PANTHER" id="PTHR24372:SF80">
    <property type="entry name" value="FI21465P1-RELATED"/>
    <property type="match status" value="1"/>
</dbReference>
<evidence type="ECO:0000256" key="3">
    <source>
        <dbReference type="ARBA" id="ARBA00022614"/>
    </source>
</evidence>
<protein>
    <submittedName>
        <fullName evidence="20">Relaxin receptor 1</fullName>
    </submittedName>
</protein>
<feature type="transmembrane region" description="Helical" evidence="17">
    <location>
        <begin position="499"/>
        <end position="520"/>
    </location>
</feature>
<evidence type="ECO:0000256" key="9">
    <source>
        <dbReference type="ARBA" id="ARBA00023136"/>
    </source>
</evidence>
<dbReference type="Gene3D" id="3.80.10.10">
    <property type="entry name" value="Ribonuclease Inhibitor"/>
    <property type="match status" value="2"/>
</dbReference>
<feature type="region of interest" description="Disordered" evidence="16">
    <location>
        <begin position="783"/>
        <end position="806"/>
    </location>
</feature>
<dbReference type="InterPro" id="IPR008112">
    <property type="entry name" value="Relaxin_rcpt"/>
</dbReference>
<evidence type="ECO:0000256" key="7">
    <source>
        <dbReference type="ARBA" id="ARBA00022989"/>
    </source>
</evidence>
<evidence type="ECO:0000256" key="6">
    <source>
        <dbReference type="ARBA" id="ARBA00022737"/>
    </source>
</evidence>
<evidence type="ECO:0000256" key="16">
    <source>
        <dbReference type="SAM" id="MobiDB-lite"/>
    </source>
</evidence>
<proteinExistence type="inferred from homology"/>
<dbReference type="OrthoDB" id="6022531at2759"/>
<keyword evidence="3" id="KW-0433">Leucine-rich repeat</keyword>
<feature type="transmembrane region" description="Helical" evidence="17">
    <location>
        <begin position="643"/>
        <end position="667"/>
    </location>
</feature>
<name>A0A1W0X1I2_HYPEX</name>
<feature type="signal peptide" evidence="18">
    <location>
        <begin position="1"/>
        <end position="18"/>
    </location>
</feature>
<evidence type="ECO:0000313" key="20">
    <source>
        <dbReference type="EMBL" id="OQV21313.1"/>
    </source>
</evidence>
<keyword evidence="8 15" id="KW-0297">G-protein coupled receptor</keyword>
<feature type="transmembrane region" description="Helical" evidence="17">
    <location>
        <begin position="541"/>
        <end position="563"/>
    </location>
</feature>
<dbReference type="SMART" id="SM00369">
    <property type="entry name" value="LRR_TYP"/>
    <property type="match status" value="8"/>
</dbReference>
<feature type="transmembrane region" description="Helical" evidence="17">
    <location>
        <begin position="679"/>
        <end position="701"/>
    </location>
</feature>
<evidence type="ECO:0000256" key="13">
    <source>
        <dbReference type="ARBA" id="ARBA00023224"/>
    </source>
</evidence>
<dbReference type="Gene3D" id="1.20.1070.10">
    <property type="entry name" value="Rhodopsin 7-helix transmembrane proteins"/>
    <property type="match status" value="1"/>
</dbReference>
<dbReference type="Pfam" id="PF13855">
    <property type="entry name" value="LRR_8"/>
    <property type="match status" value="2"/>
</dbReference>
<dbReference type="InterPro" id="IPR036055">
    <property type="entry name" value="LDL_receptor-like_sf"/>
</dbReference>
<dbReference type="PROSITE" id="PS50068">
    <property type="entry name" value="LDLRA_2"/>
    <property type="match status" value="1"/>
</dbReference>
<feature type="transmembrane region" description="Helical" evidence="17">
    <location>
        <begin position="597"/>
        <end position="622"/>
    </location>
</feature>
<dbReference type="Pfam" id="PF00001">
    <property type="entry name" value="7tm_1"/>
    <property type="match status" value="1"/>
</dbReference>
<keyword evidence="6" id="KW-0677">Repeat</keyword>
<dbReference type="PROSITE" id="PS51450">
    <property type="entry name" value="LRR"/>
    <property type="match status" value="2"/>
</dbReference>
<evidence type="ECO:0000256" key="18">
    <source>
        <dbReference type="SAM" id="SignalP"/>
    </source>
</evidence>
<dbReference type="PRINTS" id="PR01739">
    <property type="entry name" value="RELAXINR"/>
</dbReference>
<comment type="caution">
    <text evidence="14">Lacks conserved residue(s) required for the propagation of feature annotation.</text>
</comment>
<evidence type="ECO:0000256" key="5">
    <source>
        <dbReference type="ARBA" id="ARBA00022729"/>
    </source>
</evidence>
<evidence type="ECO:0000256" key="15">
    <source>
        <dbReference type="RuleBase" id="RU000688"/>
    </source>
</evidence>
<reference evidence="21" key="1">
    <citation type="submission" date="2017-01" db="EMBL/GenBank/DDBJ databases">
        <title>Comparative genomics of anhydrobiosis in the tardigrade Hypsibius dujardini.</title>
        <authorList>
            <person name="Yoshida Y."/>
            <person name="Koutsovoulos G."/>
            <person name="Laetsch D."/>
            <person name="Stevens L."/>
            <person name="Kumar S."/>
            <person name="Horikawa D."/>
            <person name="Ishino K."/>
            <person name="Komine S."/>
            <person name="Tomita M."/>
            <person name="Blaxter M."/>
            <person name="Arakawa K."/>
        </authorList>
    </citation>
    <scope>NUCLEOTIDE SEQUENCE [LARGE SCALE GENOMIC DNA]</scope>
    <source>
        <strain evidence="21">Z151</strain>
    </source>
</reference>
<dbReference type="PROSITE" id="PS50262">
    <property type="entry name" value="G_PROTEIN_RECEP_F1_2"/>
    <property type="match status" value="1"/>
</dbReference>
<evidence type="ECO:0000256" key="17">
    <source>
        <dbReference type="SAM" id="Phobius"/>
    </source>
</evidence>
<evidence type="ECO:0000256" key="2">
    <source>
        <dbReference type="ARBA" id="ARBA00022475"/>
    </source>
</evidence>
<dbReference type="PROSITE" id="PS00237">
    <property type="entry name" value="G_PROTEIN_RECEP_F1_1"/>
    <property type="match status" value="1"/>
</dbReference>
<evidence type="ECO:0000256" key="10">
    <source>
        <dbReference type="ARBA" id="ARBA00023157"/>
    </source>
</evidence>
<gene>
    <name evidence="20" type="ORF">BV898_04797</name>
</gene>
<dbReference type="InterPro" id="IPR001611">
    <property type="entry name" value="Leu-rich_rpt"/>
</dbReference>
<keyword evidence="2" id="KW-1003">Cell membrane</keyword>
<sequence>MMGFSEVSIVLTFLSTYGFHGGLGDAYASNCSAKLREFSCGDTADTCLHQRFWCDGKVECPNGHDESRNICSNPSFLFEKEFGSLPRKQMFYMHQCFFHPESLPKACSCNYAVTVNCDEAGLTSVPSNIQPAKLLRKLILIKNKIATLPSGAFSMYPNLSEIVVSGNRLRSVDVGAFNGLVNLTYLFLDDNELTELQPETFSNVPKLRNLFLTDNKLTDWDPEVFKGNHSIRWLDLRKNKLQLAKPDMFKYLGPTVMQLELDSNLITELTNETLKYFTTKLWALSLARNKISTLNDDIFAHLNLSELILSSNEITSFPPRLFSGLRHLRDLHLAGNKVRYIPENLFDGLEHLRELNLSGFEIDNISKRMFGDPLLKLDHIQFEKFFYCGYTPRIQDCSPKTDGISTAENLLDSVYLKIFGWIIGLLAVIVNSFVLGARCYLWRGSSHISKLHSLCISTLAVSDLMMGIYMITISITDSVYKDRYYTVSHHWIHSPVCRFSGFISVVSAEVSTLLLVFMAIERYNRLIWTPISRSNRADLRITCGWLGVCWLAGVSTAGIPLVAQLDTDGVQVFYGQNGVCLPLFIHDPYLKGWEISALIFIGTPITAMVIITFCYISIFLHVQQSREASDRNKDRSPKADKSHLRKVLAITLSNNVSWITIIITKILALSMVPIPETAYAWMAVFALPVNCCLNPIIYTVLTPEFRSMVRTCSQRRSRFSKAEANALRQIVSYLTFTQMSRGTGSVRLLPHRCSSGGSLSNSLRYSHSHHNSLIAFSRQSSTQADGVNHGGHRTTIRRSSRRRSTSVSLHFPLTTAITTATTSLVKAEDVVRSSNNNNVSLDMEEDEGIVVIANSNDSSSITPSKWDC</sequence>
<dbReference type="SUPFAM" id="SSF57424">
    <property type="entry name" value="LDL receptor-like module"/>
    <property type="match status" value="1"/>
</dbReference>
<dbReference type="SUPFAM" id="SSF52058">
    <property type="entry name" value="L domain-like"/>
    <property type="match status" value="1"/>
</dbReference>